<reference evidence="1 2" key="2">
    <citation type="journal article" date="2022" name="Mol. Ecol. Resour.">
        <title>The genomes of chicory, endive, great burdock and yacon provide insights into Asteraceae paleo-polyploidization history and plant inulin production.</title>
        <authorList>
            <person name="Fan W."/>
            <person name="Wang S."/>
            <person name="Wang H."/>
            <person name="Wang A."/>
            <person name="Jiang F."/>
            <person name="Liu H."/>
            <person name="Zhao H."/>
            <person name="Xu D."/>
            <person name="Zhang Y."/>
        </authorList>
    </citation>
    <scope>NUCLEOTIDE SEQUENCE [LARGE SCALE GENOMIC DNA]</scope>
    <source>
        <strain evidence="2">cv. Yunnan</strain>
        <tissue evidence="1">Leaves</tissue>
    </source>
</reference>
<sequence>MWVLDQWRYFTHVMIMCLFARKAGKDAMGHDLAVAMVGLSLNKGYNFSKYIYKSITDQINDADSVEPTPEHTPLFGHLITEAYVALADFRWYNAQSEPGLSEHSDEQHEEQEAESEDDMSNDERDEELGIGGAEESDSETIESDSSDSDDAPSQAHPRILTNVEVSAQRQASVTATSTDSTSTSPSQHLYWRHRRRPRVTPDEATTAITEEVRVIVSLPVQSVQVAVITPILTESVTITPTTIQSTSVPTSIPTTTLHHISEPYHDFDFNQGFDFGEFFSFPTNQAEASSSRGPDPQSDKQHGQISSLIDEVAALKKQRAADDKQRLKHDTMVKLVCDMAKTLAAQGERLKEFLEKQPPKPSSEEACHLVDLTKGDDQDKDPEAGPSGSEQQSFALAIVRISTVSMAEGESTQSEGGGDASGGNKGKSVADVLKDISDDVSDDVILFLDPDYSKEAQIEALCNLEEGEIDSSDDWDEEDDDVVIEVPKGDEEG</sequence>
<accession>A0ACB9CG94</accession>
<dbReference type="EMBL" id="CM042038">
    <property type="protein sequence ID" value="KAI3733273.1"/>
    <property type="molecule type" value="Genomic_DNA"/>
</dbReference>
<organism evidence="1 2">
    <name type="scientific">Smallanthus sonchifolius</name>
    <dbReference type="NCBI Taxonomy" id="185202"/>
    <lineage>
        <taxon>Eukaryota</taxon>
        <taxon>Viridiplantae</taxon>
        <taxon>Streptophyta</taxon>
        <taxon>Embryophyta</taxon>
        <taxon>Tracheophyta</taxon>
        <taxon>Spermatophyta</taxon>
        <taxon>Magnoliopsida</taxon>
        <taxon>eudicotyledons</taxon>
        <taxon>Gunneridae</taxon>
        <taxon>Pentapetalae</taxon>
        <taxon>asterids</taxon>
        <taxon>campanulids</taxon>
        <taxon>Asterales</taxon>
        <taxon>Asteraceae</taxon>
        <taxon>Asteroideae</taxon>
        <taxon>Heliantheae alliance</taxon>
        <taxon>Millerieae</taxon>
        <taxon>Smallanthus</taxon>
    </lineage>
</organism>
<gene>
    <name evidence="1" type="ORF">L1987_64493</name>
</gene>
<evidence type="ECO:0000313" key="2">
    <source>
        <dbReference type="Proteomes" id="UP001056120"/>
    </source>
</evidence>
<name>A0ACB9CG94_9ASTR</name>
<proteinExistence type="predicted"/>
<reference evidence="2" key="1">
    <citation type="journal article" date="2022" name="Mol. Ecol. Resour.">
        <title>The genomes of chicory, endive, great burdock and yacon provide insights into Asteraceae palaeo-polyploidization history and plant inulin production.</title>
        <authorList>
            <person name="Fan W."/>
            <person name="Wang S."/>
            <person name="Wang H."/>
            <person name="Wang A."/>
            <person name="Jiang F."/>
            <person name="Liu H."/>
            <person name="Zhao H."/>
            <person name="Xu D."/>
            <person name="Zhang Y."/>
        </authorList>
    </citation>
    <scope>NUCLEOTIDE SEQUENCE [LARGE SCALE GENOMIC DNA]</scope>
    <source>
        <strain evidence="2">cv. Yunnan</strain>
    </source>
</reference>
<keyword evidence="2" id="KW-1185">Reference proteome</keyword>
<protein>
    <submittedName>
        <fullName evidence="1">Uncharacterized protein</fullName>
    </submittedName>
</protein>
<evidence type="ECO:0000313" key="1">
    <source>
        <dbReference type="EMBL" id="KAI3733273.1"/>
    </source>
</evidence>
<comment type="caution">
    <text evidence="1">The sequence shown here is derived from an EMBL/GenBank/DDBJ whole genome shotgun (WGS) entry which is preliminary data.</text>
</comment>
<dbReference type="Proteomes" id="UP001056120">
    <property type="component" value="Linkage Group LG21"/>
</dbReference>